<dbReference type="RefSeq" id="WP_035233747.1">
    <property type="nucleotide sequence ID" value="NZ_ARXV01000012.1"/>
</dbReference>
<comment type="caution">
    <text evidence="13">The sequence shown here is derived from an EMBL/GenBank/DDBJ whole genome shotgun (WGS) entry which is preliminary data.</text>
</comment>
<dbReference type="eggNOG" id="COG3203">
    <property type="taxonomic scope" value="Bacteria"/>
</dbReference>
<evidence type="ECO:0000256" key="2">
    <source>
        <dbReference type="ARBA" id="ARBA00011233"/>
    </source>
</evidence>
<accession>A0A095SH46</accession>
<dbReference type="InterPro" id="IPR050298">
    <property type="entry name" value="Gram-neg_bact_OMP"/>
</dbReference>
<dbReference type="InterPro" id="IPR023614">
    <property type="entry name" value="Porin_dom_sf"/>
</dbReference>
<keyword evidence="3" id="KW-0813">Transport</keyword>
<dbReference type="InterPro" id="IPR033900">
    <property type="entry name" value="Gram_neg_porin_domain"/>
</dbReference>
<dbReference type="InterPro" id="IPR001702">
    <property type="entry name" value="Porin_Gram-ve"/>
</dbReference>
<name>A0A095SH46_9GAMM</name>
<comment type="subcellular location">
    <subcellularLocation>
        <location evidence="1">Cell outer membrane</location>
        <topology evidence="1">Multi-pass membrane protein</topology>
    </subcellularLocation>
</comment>
<dbReference type="Gene3D" id="2.40.160.10">
    <property type="entry name" value="Porin"/>
    <property type="match status" value="1"/>
</dbReference>
<keyword evidence="8" id="KW-0626">Porin</keyword>
<evidence type="ECO:0000256" key="11">
    <source>
        <dbReference type="SAM" id="SignalP"/>
    </source>
</evidence>
<evidence type="ECO:0000256" key="4">
    <source>
        <dbReference type="ARBA" id="ARBA00022452"/>
    </source>
</evidence>
<keyword evidence="6 11" id="KW-0732">Signal</keyword>
<protein>
    <submittedName>
        <fullName evidence="13">Porin</fullName>
    </submittedName>
</protein>
<evidence type="ECO:0000313" key="13">
    <source>
        <dbReference type="EMBL" id="KGD63956.1"/>
    </source>
</evidence>
<dbReference type="PANTHER" id="PTHR34501:SF9">
    <property type="entry name" value="MAJOR OUTER MEMBRANE PROTEIN P.IA"/>
    <property type="match status" value="1"/>
</dbReference>
<feature type="chain" id="PRO_5001910979" evidence="11">
    <location>
        <begin position="21"/>
        <end position="353"/>
    </location>
</feature>
<evidence type="ECO:0000313" key="14">
    <source>
        <dbReference type="Proteomes" id="UP000029444"/>
    </source>
</evidence>
<sequence>MKKHLLAMAVSAALPVTALAAPTFYGKINLSVDKTSDYPEDARLFTADTLSDEWAVSSNSSRLGVRGEEPLDFDNLSVIYQYEAGYDVDGDSDLTFSTRNSFLGLNTGAGKFFAGRFDSVVKDAEGWVDQFNETVADMEMVFVSQNRNDNTLNWESPDFSGVVIRAQIAPGEGDVLTSNIPGQPARSETKDGLADTWGLSATLDNGALYAALAYEQAYEQIDILGIDFGGDRDALRGTFGMKPSDAVQLGVIVESARFDPLGDDEADLMSYLVSGRVGLNDRLGVKAQAGVLDSSDLELDIRVITLGADYKLGDQTTAYGLVSASDSDFDPVGTINDVDESGTAFSVGMVHKF</sequence>
<keyword evidence="14" id="KW-1185">Reference proteome</keyword>
<dbReference type="PRINTS" id="PR00182">
    <property type="entry name" value="ECOLNEIPORIN"/>
</dbReference>
<dbReference type="Pfam" id="PF13609">
    <property type="entry name" value="Porin_4"/>
    <property type="match status" value="1"/>
</dbReference>
<evidence type="ECO:0000256" key="5">
    <source>
        <dbReference type="ARBA" id="ARBA00022692"/>
    </source>
</evidence>
<dbReference type="SUPFAM" id="SSF56935">
    <property type="entry name" value="Porins"/>
    <property type="match status" value="1"/>
</dbReference>
<dbReference type="GO" id="GO:0034220">
    <property type="term" value="P:monoatomic ion transmembrane transport"/>
    <property type="evidence" value="ECO:0007669"/>
    <property type="project" value="InterPro"/>
</dbReference>
<evidence type="ECO:0000256" key="9">
    <source>
        <dbReference type="ARBA" id="ARBA00023136"/>
    </source>
</evidence>
<dbReference type="OrthoDB" id="8173690at2"/>
<gene>
    <name evidence="13" type="ORF">Y5S_02724</name>
</gene>
<keyword evidence="7" id="KW-0406">Ion transport</keyword>
<dbReference type="GO" id="GO:0015288">
    <property type="term" value="F:porin activity"/>
    <property type="evidence" value="ECO:0007669"/>
    <property type="project" value="UniProtKB-KW"/>
</dbReference>
<dbReference type="GO" id="GO:0046930">
    <property type="term" value="C:pore complex"/>
    <property type="evidence" value="ECO:0007669"/>
    <property type="project" value="UniProtKB-KW"/>
</dbReference>
<feature type="domain" description="Porin" evidence="12">
    <location>
        <begin position="7"/>
        <end position="327"/>
    </location>
</feature>
<keyword evidence="4" id="KW-1134">Transmembrane beta strand</keyword>
<dbReference type="AlphaFoldDB" id="A0A095SH46"/>
<evidence type="ECO:0000256" key="7">
    <source>
        <dbReference type="ARBA" id="ARBA00023065"/>
    </source>
</evidence>
<evidence type="ECO:0000256" key="10">
    <source>
        <dbReference type="ARBA" id="ARBA00023237"/>
    </source>
</evidence>
<keyword evidence="10" id="KW-0998">Cell outer membrane</keyword>
<proteinExistence type="predicted"/>
<dbReference type="PATRIC" id="fig|1177154.3.peg.2756"/>
<evidence type="ECO:0000256" key="6">
    <source>
        <dbReference type="ARBA" id="ARBA00022729"/>
    </source>
</evidence>
<reference evidence="13 14" key="1">
    <citation type="submission" date="2012-09" db="EMBL/GenBank/DDBJ databases">
        <title>Genome Sequence of alkane-degrading Bacterium Alcanivorax sp. 19-m-6.</title>
        <authorList>
            <person name="Lai Q."/>
            <person name="Shao Z."/>
        </authorList>
    </citation>
    <scope>NUCLEOTIDE SEQUENCE [LARGE SCALE GENOMIC DNA]</scope>
    <source>
        <strain evidence="13 14">19-m-6</strain>
    </source>
</reference>
<evidence type="ECO:0000259" key="12">
    <source>
        <dbReference type="Pfam" id="PF13609"/>
    </source>
</evidence>
<organism evidence="13 14">
    <name type="scientific">Alcanivorax nanhaiticus</name>
    <dbReference type="NCBI Taxonomy" id="1177154"/>
    <lineage>
        <taxon>Bacteria</taxon>
        <taxon>Pseudomonadati</taxon>
        <taxon>Pseudomonadota</taxon>
        <taxon>Gammaproteobacteria</taxon>
        <taxon>Oceanospirillales</taxon>
        <taxon>Alcanivoracaceae</taxon>
        <taxon>Alcanivorax</taxon>
    </lineage>
</organism>
<keyword evidence="9" id="KW-0472">Membrane</keyword>
<comment type="subunit">
    <text evidence="2">Homotrimer.</text>
</comment>
<dbReference type="STRING" id="1177154.Y5S_02724"/>
<evidence type="ECO:0000256" key="1">
    <source>
        <dbReference type="ARBA" id="ARBA00004571"/>
    </source>
</evidence>
<dbReference type="PANTHER" id="PTHR34501">
    <property type="entry name" value="PROTEIN YDDL-RELATED"/>
    <property type="match status" value="1"/>
</dbReference>
<dbReference type="EMBL" id="ARXV01000012">
    <property type="protein sequence ID" value="KGD63956.1"/>
    <property type="molecule type" value="Genomic_DNA"/>
</dbReference>
<keyword evidence="5" id="KW-0812">Transmembrane</keyword>
<dbReference type="CDD" id="cd00342">
    <property type="entry name" value="gram_neg_porins"/>
    <property type="match status" value="1"/>
</dbReference>
<evidence type="ECO:0000256" key="3">
    <source>
        <dbReference type="ARBA" id="ARBA00022448"/>
    </source>
</evidence>
<dbReference type="Proteomes" id="UP000029444">
    <property type="component" value="Unassembled WGS sequence"/>
</dbReference>
<evidence type="ECO:0000256" key="8">
    <source>
        <dbReference type="ARBA" id="ARBA00023114"/>
    </source>
</evidence>
<dbReference type="GO" id="GO:0009279">
    <property type="term" value="C:cell outer membrane"/>
    <property type="evidence" value="ECO:0007669"/>
    <property type="project" value="UniProtKB-SubCell"/>
</dbReference>
<feature type="signal peptide" evidence="11">
    <location>
        <begin position="1"/>
        <end position="20"/>
    </location>
</feature>